<protein>
    <submittedName>
        <fullName evidence="1">Cysteine-rich receptor-like protein kinase</fullName>
    </submittedName>
</protein>
<feature type="non-terminal residue" evidence="1">
    <location>
        <position position="1"/>
    </location>
</feature>
<evidence type="ECO:0000313" key="2">
    <source>
        <dbReference type="Proteomes" id="UP000265520"/>
    </source>
</evidence>
<dbReference type="AlphaFoldDB" id="A0A392N1F7"/>
<proteinExistence type="predicted"/>
<gene>
    <name evidence="1" type="ORF">A2U01_0014513</name>
</gene>
<dbReference type="PANTHER" id="PTHR36617">
    <property type="entry name" value="PROTEIN, PUTATIVE-RELATED"/>
    <property type="match status" value="1"/>
</dbReference>
<dbReference type="EMBL" id="LXQA010025237">
    <property type="protein sequence ID" value="MCH93561.1"/>
    <property type="molecule type" value="Genomic_DNA"/>
</dbReference>
<keyword evidence="1" id="KW-0418">Kinase</keyword>
<dbReference type="Proteomes" id="UP000265520">
    <property type="component" value="Unassembled WGS sequence"/>
</dbReference>
<keyword evidence="1" id="KW-0808">Transferase</keyword>
<comment type="caution">
    <text evidence="1">The sequence shown here is derived from an EMBL/GenBank/DDBJ whole genome shotgun (WGS) entry which is preliminary data.</text>
</comment>
<dbReference type="GO" id="GO:0016301">
    <property type="term" value="F:kinase activity"/>
    <property type="evidence" value="ECO:0007669"/>
    <property type="project" value="UniProtKB-KW"/>
</dbReference>
<reference evidence="1 2" key="1">
    <citation type="journal article" date="2018" name="Front. Plant Sci.">
        <title>Red Clover (Trifolium pratense) and Zigzag Clover (T. medium) - A Picture of Genomic Similarities and Differences.</title>
        <authorList>
            <person name="Dluhosova J."/>
            <person name="Istvanek J."/>
            <person name="Nedelnik J."/>
            <person name="Repkova J."/>
        </authorList>
    </citation>
    <scope>NUCLEOTIDE SEQUENCE [LARGE SCALE GENOMIC DNA]</scope>
    <source>
        <strain evidence="2">cv. 10/8</strain>
        <tissue evidence="1">Leaf</tissue>
    </source>
</reference>
<keyword evidence="1" id="KW-0675">Receptor</keyword>
<accession>A0A392N1F7</accession>
<sequence length="157" mass="17750">RGCLREGGRSGSSWWREIVRIRDGTGDIGGGRFGECVSIKVGNGFDTFFWTDPWLDGTPWSERFRRLFDLTENKSSTVVEMFSLGWEPEGRRGCGRDSCGCERMRCWGSVRLYFTISFCRPRIPMCGSGSLILFEVTLFVVHISAFDFSAACYFGCS</sequence>
<keyword evidence="2" id="KW-1185">Reference proteome</keyword>
<dbReference type="PANTHER" id="PTHR36617:SF5">
    <property type="entry name" value="OS05G0421675 PROTEIN"/>
    <property type="match status" value="1"/>
</dbReference>
<evidence type="ECO:0000313" key="1">
    <source>
        <dbReference type="EMBL" id="MCH93561.1"/>
    </source>
</evidence>
<name>A0A392N1F7_9FABA</name>
<organism evidence="1 2">
    <name type="scientific">Trifolium medium</name>
    <dbReference type="NCBI Taxonomy" id="97028"/>
    <lineage>
        <taxon>Eukaryota</taxon>
        <taxon>Viridiplantae</taxon>
        <taxon>Streptophyta</taxon>
        <taxon>Embryophyta</taxon>
        <taxon>Tracheophyta</taxon>
        <taxon>Spermatophyta</taxon>
        <taxon>Magnoliopsida</taxon>
        <taxon>eudicotyledons</taxon>
        <taxon>Gunneridae</taxon>
        <taxon>Pentapetalae</taxon>
        <taxon>rosids</taxon>
        <taxon>fabids</taxon>
        <taxon>Fabales</taxon>
        <taxon>Fabaceae</taxon>
        <taxon>Papilionoideae</taxon>
        <taxon>50 kb inversion clade</taxon>
        <taxon>NPAAA clade</taxon>
        <taxon>Hologalegina</taxon>
        <taxon>IRL clade</taxon>
        <taxon>Trifolieae</taxon>
        <taxon>Trifolium</taxon>
    </lineage>
</organism>